<accession>A0A968GE24</accession>
<gene>
    <name evidence="1" type="ORF">HCT46_07710</name>
</gene>
<keyword evidence="2" id="KW-1185">Reference proteome</keyword>
<reference evidence="1" key="1">
    <citation type="submission" date="2020-03" db="EMBL/GenBank/DDBJ databases">
        <title>Spirochaetal bacteria isolated from arthropods constitute a novel genus Entomospira genus novum within the order Spirochaetales.</title>
        <authorList>
            <person name="Grana-Miraglia L."/>
            <person name="Sikutova S."/>
            <person name="Fingerle V."/>
            <person name="Sing A."/>
            <person name="Castillo-Ramirez S."/>
            <person name="Margos G."/>
            <person name="Rudolf I."/>
        </authorList>
    </citation>
    <scope>NUCLEOTIDE SEQUENCE</scope>
    <source>
        <strain evidence="1">BR208</strain>
    </source>
</reference>
<evidence type="ECO:0000313" key="2">
    <source>
        <dbReference type="Proteomes" id="UP000752013"/>
    </source>
</evidence>
<name>A0A968GE24_9SPIO</name>
<sequence length="138" mass="15255">MAFKQDPFLRDSMHRETMESLEKGHYYYPAMVLIRSSSGALHPASLEDIGSHTQFFISIAETNLIDATNNVSMPVLLSGSVWATSLRLPSEATLTTKTNGKLIFDQLIGSRIIPVSHDFTMYHAGLNTQESPEPKGEA</sequence>
<dbReference type="Proteomes" id="UP000752013">
    <property type="component" value="Unassembled WGS sequence"/>
</dbReference>
<dbReference type="EMBL" id="JAATLK010000005">
    <property type="protein sequence ID" value="NIZ47798.1"/>
    <property type="molecule type" value="Genomic_DNA"/>
</dbReference>
<evidence type="ECO:0000313" key="1">
    <source>
        <dbReference type="EMBL" id="NIZ47798.1"/>
    </source>
</evidence>
<protein>
    <submittedName>
        <fullName evidence="1">Uncharacterized protein</fullName>
    </submittedName>
</protein>
<comment type="caution">
    <text evidence="1">The sequence shown here is derived from an EMBL/GenBank/DDBJ whole genome shotgun (WGS) entry which is preliminary data.</text>
</comment>
<proteinExistence type="predicted"/>
<organism evidence="1 2">
    <name type="scientific">Entomospira nematocerorum</name>
    <dbReference type="NCBI Taxonomy" id="2719987"/>
    <lineage>
        <taxon>Bacteria</taxon>
        <taxon>Pseudomonadati</taxon>
        <taxon>Spirochaetota</taxon>
        <taxon>Spirochaetia</taxon>
        <taxon>Spirochaetales</taxon>
        <taxon>Spirochaetaceae</taxon>
        <taxon>Entomospira</taxon>
    </lineage>
</organism>
<dbReference type="RefSeq" id="WP_167704583.1">
    <property type="nucleotide sequence ID" value="NZ_CP118172.1"/>
</dbReference>
<dbReference type="AlphaFoldDB" id="A0A968GE24"/>